<sequence length="241" mass="26655">MRLIQVVLAAVFCSLSARGQDSGLFKIEVVTAKHSDRKSVRDFKRASPAFYEDESFTVTKSCAGEFGGSLIFKEKATGLLYGCEATCPVILNKLNGQYIATTTLSHMIGFSKILAIDNPRALPILKPSGKQRGAALMPPPSSREPGHGVKTLVDTIHVLALGSFPYQGQLYHVVTDFKKTFLAKVSRGKFVTIAPIADFSIRTSDPEMVRTDNGHYVLFYRNREENGYLDVHENAITVFRY</sequence>
<dbReference type="RefSeq" id="WP_305012071.1">
    <property type="nucleotide sequence ID" value="NZ_JAUQSX010000006.1"/>
</dbReference>
<reference evidence="1" key="1">
    <citation type="submission" date="2023-07" db="EMBL/GenBank/DDBJ databases">
        <authorList>
            <person name="Kim M.K."/>
        </authorList>
    </citation>
    <scope>NUCLEOTIDE SEQUENCE</scope>
    <source>
        <strain evidence="1">M29</strain>
    </source>
</reference>
<accession>A0ABT9AC21</accession>
<dbReference type="Proteomes" id="UP001167796">
    <property type="component" value="Unassembled WGS sequence"/>
</dbReference>
<gene>
    <name evidence="1" type="ORF">Q5H92_13575</name>
</gene>
<organism evidence="1 2">
    <name type="scientific">Hymenobacter mellowenesis</name>
    <dbReference type="NCBI Taxonomy" id="3063995"/>
    <lineage>
        <taxon>Bacteria</taxon>
        <taxon>Pseudomonadati</taxon>
        <taxon>Bacteroidota</taxon>
        <taxon>Cytophagia</taxon>
        <taxon>Cytophagales</taxon>
        <taxon>Hymenobacteraceae</taxon>
        <taxon>Hymenobacter</taxon>
    </lineage>
</organism>
<comment type="caution">
    <text evidence="1">The sequence shown here is derived from an EMBL/GenBank/DDBJ whole genome shotgun (WGS) entry which is preliminary data.</text>
</comment>
<dbReference type="EMBL" id="JAUQSX010000006">
    <property type="protein sequence ID" value="MDO7847394.1"/>
    <property type="molecule type" value="Genomic_DNA"/>
</dbReference>
<protein>
    <submittedName>
        <fullName evidence="1">Uncharacterized protein</fullName>
    </submittedName>
</protein>
<evidence type="ECO:0000313" key="1">
    <source>
        <dbReference type="EMBL" id="MDO7847394.1"/>
    </source>
</evidence>
<keyword evidence="2" id="KW-1185">Reference proteome</keyword>
<proteinExistence type="predicted"/>
<name>A0ABT9AC21_9BACT</name>
<evidence type="ECO:0000313" key="2">
    <source>
        <dbReference type="Proteomes" id="UP001167796"/>
    </source>
</evidence>